<dbReference type="PROSITE" id="PS51665">
    <property type="entry name" value="ENKURIN"/>
    <property type="match status" value="1"/>
</dbReference>
<evidence type="ECO:0000256" key="1">
    <source>
        <dbReference type="ARBA" id="ARBA00004138"/>
    </source>
</evidence>
<feature type="compositionally biased region" description="Basic and acidic residues" evidence="6">
    <location>
        <begin position="280"/>
        <end position="297"/>
    </location>
</feature>
<protein>
    <submittedName>
        <fullName evidence="8">ENKD1 protein</fullName>
    </submittedName>
</protein>
<dbReference type="GO" id="GO:0005929">
    <property type="term" value="C:cilium"/>
    <property type="evidence" value="ECO:0007669"/>
    <property type="project" value="UniProtKB-SubCell"/>
</dbReference>
<feature type="region of interest" description="Disordered" evidence="6">
    <location>
        <begin position="260"/>
        <end position="318"/>
    </location>
</feature>
<evidence type="ECO:0000256" key="2">
    <source>
        <dbReference type="ARBA" id="ARBA00004245"/>
    </source>
</evidence>
<organism evidence="8 9">
    <name type="scientific">Polypterus senegalus</name>
    <name type="common">Senegal bichir</name>
    <dbReference type="NCBI Taxonomy" id="55291"/>
    <lineage>
        <taxon>Eukaryota</taxon>
        <taxon>Metazoa</taxon>
        <taxon>Chordata</taxon>
        <taxon>Craniata</taxon>
        <taxon>Vertebrata</taxon>
        <taxon>Euteleostomi</taxon>
        <taxon>Actinopterygii</taxon>
        <taxon>Polypteriformes</taxon>
        <taxon>Polypteridae</taxon>
        <taxon>Polypterus</taxon>
    </lineage>
</organism>
<comment type="subcellular location">
    <subcellularLocation>
        <location evidence="1">Cell projection</location>
        <location evidence="1">Cilium</location>
    </subcellularLocation>
    <subcellularLocation>
        <location evidence="2">Cytoplasm</location>
        <location evidence="2">Cytoskeleton</location>
    </subcellularLocation>
</comment>
<reference evidence="8 9" key="1">
    <citation type="journal article" date="2021" name="Cell">
        <title>Tracing the genetic footprints of vertebrate landing in non-teleost ray-finned fishes.</title>
        <authorList>
            <person name="Bi X."/>
            <person name="Wang K."/>
            <person name="Yang L."/>
            <person name="Pan H."/>
            <person name="Jiang H."/>
            <person name="Wei Q."/>
            <person name="Fang M."/>
            <person name="Yu H."/>
            <person name="Zhu C."/>
            <person name="Cai Y."/>
            <person name="He Y."/>
            <person name="Gan X."/>
            <person name="Zeng H."/>
            <person name="Yu D."/>
            <person name="Zhu Y."/>
            <person name="Jiang H."/>
            <person name="Qiu Q."/>
            <person name="Yang H."/>
            <person name="Zhang Y.E."/>
            <person name="Wang W."/>
            <person name="Zhu M."/>
            <person name="He S."/>
            <person name="Zhang G."/>
        </authorList>
    </citation>
    <scope>NUCLEOTIDE SEQUENCE [LARGE SCALE GENOMIC DNA]</scope>
    <source>
        <strain evidence="8">Bchr_013</strain>
    </source>
</reference>
<name>A0A8X7XKH2_POLSE</name>
<feature type="domain" description="Enkurin" evidence="7">
    <location>
        <begin position="281"/>
        <end position="373"/>
    </location>
</feature>
<feature type="compositionally biased region" description="Basic and acidic residues" evidence="6">
    <location>
        <begin position="260"/>
        <end position="269"/>
    </location>
</feature>
<dbReference type="InterPro" id="IPR027012">
    <property type="entry name" value="Enkurin_dom"/>
</dbReference>
<gene>
    <name evidence="8" type="primary">Enkd1</name>
    <name evidence="8" type="ORF">GTO96_0004041</name>
</gene>
<feature type="non-terminal residue" evidence="8">
    <location>
        <position position="381"/>
    </location>
</feature>
<feature type="compositionally biased region" description="Basic and acidic residues" evidence="6">
    <location>
        <begin position="309"/>
        <end position="318"/>
    </location>
</feature>
<feature type="region of interest" description="Disordered" evidence="6">
    <location>
        <begin position="191"/>
        <end position="213"/>
    </location>
</feature>
<proteinExistence type="predicted"/>
<keyword evidence="3" id="KW-0963">Cytoplasm</keyword>
<dbReference type="AlphaFoldDB" id="A0A8X7XKH2"/>
<feature type="compositionally biased region" description="Low complexity" evidence="6">
    <location>
        <begin position="198"/>
        <end position="210"/>
    </location>
</feature>
<dbReference type="GO" id="GO:0005881">
    <property type="term" value="C:cytoplasmic microtubule"/>
    <property type="evidence" value="ECO:0007669"/>
    <property type="project" value="TreeGrafter"/>
</dbReference>
<accession>A0A8X7XKH2</accession>
<evidence type="ECO:0000256" key="3">
    <source>
        <dbReference type="ARBA" id="ARBA00022490"/>
    </source>
</evidence>
<feature type="non-terminal residue" evidence="8">
    <location>
        <position position="1"/>
    </location>
</feature>
<dbReference type="PANTHER" id="PTHR21490">
    <property type="entry name" value="ENKURIN-RELATED"/>
    <property type="match status" value="1"/>
</dbReference>
<evidence type="ECO:0000313" key="8">
    <source>
        <dbReference type="EMBL" id="KAG2469014.1"/>
    </source>
</evidence>
<keyword evidence="9" id="KW-1185">Reference proteome</keyword>
<keyword evidence="4" id="KW-0206">Cytoskeleton</keyword>
<evidence type="ECO:0000256" key="6">
    <source>
        <dbReference type="SAM" id="MobiDB-lite"/>
    </source>
</evidence>
<dbReference type="PANTHER" id="PTHR21490:SF2">
    <property type="entry name" value="ENKURIN DOMAIN-CONTAINING PROTEIN 1"/>
    <property type="match status" value="1"/>
</dbReference>
<sequence>MSEGLSKICGPIPPDPTLFPDCYKRPMSARGRLEGNDLKLDFLSGPLAPDPTLYPTCYSARPAPVPRVRPNATDILERSKKGSVGNLLQLEGVALHIDTHSRKKDAKNHEKENVRRMREIQRRCREKEMEKEETGPKPVKALWKSQKYEAVQSKVMAQLQNQAVSVPINEETSPPKKPDCQNFLRAYSRCGAGGRPKSSQSCSLQKSQSSATLKEDINTSGIQVRGSLVDFVSHNARNAKSATLRRSKSLQLLSDVVEKKKVEQEEYNTKQKGRIPQYLQERKDQWQREREERKKNQPDPSMPPGHSMMPEKERQETLHSLKETQKNLVKELLSLPVRADTLSIQARRTQLDKKLSEVEEAIKIFSRPKVMKIQNQVSQKI</sequence>
<dbReference type="Pfam" id="PF13864">
    <property type="entry name" value="Enkurin"/>
    <property type="match status" value="1"/>
</dbReference>
<keyword evidence="5" id="KW-0966">Cell projection</keyword>
<comment type="caution">
    <text evidence="8">The sequence shown here is derived from an EMBL/GenBank/DDBJ whole genome shotgun (WGS) entry which is preliminary data.</text>
</comment>
<evidence type="ECO:0000256" key="4">
    <source>
        <dbReference type="ARBA" id="ARBA00023212"/>
    </source>
</evidence>
<evidence type="ECO:0000259" key="7">
    <source>
        <dbReference type="PROSITE" id="PS51665"/>
    </source>
</evidence>
<evidence type="ECO:0000256" key="5">
    <source>
        <dbReference type="ARBA" id="ARBA00023273"/>
    </source>
</evidence>
<dbReference type="EMBL" id="JAATIS010000220">
    <property type="protein sequence ID" value="KAG2469014.1"/>
    <property type="molecule type" value="Genomic_DNA"/>
</dbReference>
<dbReference type="Proteomes" id="UP000886611">
    <property type="component" value="Unassembled WGS sequence"/>
</dbReference>
<dbReference type="InterPro" id="IPR052102">
    <property type="entry name" value="Enkurin_domain-protein"/>
</dbReference>
<evidence type="ECO:0000313" key="9">
    <source>
        <dbReference type="Proteomes" id="UP000886611"/>
    </source>
</evidence>